<keyword evidence="2" id="KW-1185">Reference proteome</keyword>
<protein>
    <submittedName>
        <fullName evidence="1">Uncharacterized protein</fullName>
    </submittedName>
</protein>
<name>A0ACB8B2I7_9AGAM</name>
<dbReference type="Proteomes" id="UP000790709">
    <property type="component" value="Unassembled WGS sequence"/>
</dbReference>
<gene>
    <name evidence="1" type="ORF">BV22DRAFT_1040711</name>
</gene>
<evidence type="ECO:0000313" key="1">
    <source>
        <dbReference type="EMBL" id="KAH7919629.1"/>
    </source>
</evidence>
<reference evidence="1" key="1">
    <citation type="journal article" date="2021" name="New Phytol.">
        <title>Evolutionary innovations through gain and loss of genes in the ectomycorrhizal Boletales.</title>
        <authorList>
            <person name="Wu G."/>
            <person name="Miyauchi S."/>
            <person name="Morin E."/>
            <person name="Kuo A."/>
            <person name="Drula E."/>
            <person name="Varga T."/>
            <person name="Kohler A."/>
            <person name="Feng B."/>
            <person name="Cao Y."/>
            <person name="Lipzen A."/>
            <person name="Daum C."/>
            <person name="Hundley H."/>
            <person name="Pangilinan J."/>
            <person name="Johnson J."/>
            <person name="Barry K."/>
            <person name="LaButti K."/>
            <person name="Ng V."/>
            <person name="Ahrendt S."/>
            <person name="Min B."/>
            <person name="Choi I.G."/>
            <person name="Park H."/>
            <person name="Plett J.M."/>
            <person name="Magnuson J."/>
            <person name="Spatafora J.W."/>
            <person name="Nagy L.G."/>
            <person name="Henrissat B."/>
            <person name="Grigoriev I.V."/>
            <person name="Yang Z.L."/>
            <person name="Xu J."/>
            <person name="Martin F.M."/>
        </authorList>
    </citation>
    <scope>NUCLEOTIDE SEQUENCE</scope>
    <source>
        <strain evidence="1">KUC20120723A-06</strain>
    </source>
</reference>
<organism evidence="1 2">
    <name type="scientific">Leucogyrophana mollusca</name>
    <dbReference type="NCBI Taxonomy" id="85980"/>
    <lineage>
        <taxon>Eukaryota</taxon>
        <taxon>Fungi</taxon>
        <taxon>Dikarya</taxon>
        <taxon>Basidiomycota</taxon>
        <taxon>Agaricomycotina</taxon>
        <taxon>Agaricomycetes</taxon>
        <taxon>Agaricomycetidae</taxon>
        <taxon>Boletales</taxon>
        <taxon>Boletales incertae sedis</taxon>
        <taxon>Leucogyrophana</taxon>
    </lineage>
</organism>
<dbReference type="EMBL" id="MU266643">
    <property type="protein sequence ID" value="KAH7919629.1"/>
    <property type="molecule type" value="Genomic_DNA"/>
</dbReference>
<comment type="caution">
    <text evidence="1">The sequence shown here is derived from an EMBL/GenBank/DDBJ whole genome shotgun (WGS) entry which is preliminary data.</text>
</comment>
<sequence>MSLKHTFGISARCFEYADMYYSSRCEIMRNMGAGCPCHNGGSPICMHNGTIMLILVFSPTYDTL</sequence>
<proteinExistence type="predicted"/>
<evidence type="ECO:0000313" key="2">
    <source>
        <dbReference type="Proteomes" id="UP000790709"/>
    </source>
</evidence>
<accession>A0ACB8B2I7</accession>